<keyword evidence="2" id="KW-1185">Reference proteome</keyword>
<dbReference type="KEGG" id="stai:STAIW_v1c04380"/>
<dbReference type="AlphaFoldDB" id="S5LTP5"/>
<organism evidence="1 2">
    <name type="scientific">Spiroplasma taiwanense CT-1</name>
    <dbReference type="NCBI Taxonomy" id="1276220"/>
    <lineage>
        <taxon>Bacteria</taxon>
        <taxon>Bacillati</taxon>
        <taxon>Mycoplasmatota</taxon>
        <taxon>Mollicutes</taxon>
        <taxon>Entomoplasmatales</taxon>
        <taxon>Spiroplasmataceae</taxon>
        <taxon>Spiroplasma</taxon>
    </lineage>
</organism>
<sequence length="161" mass="18995">MHRTISTNLKAVLNYNVETVFNKFLQLAAKDINRNLTNDDLIEDAYFYSKRGGKQILLLSELTKNESITIEWFANDHKFTRKVEFRKKGIEKTKIKFFDSAKGMEAVWGFMSNYRKATYQLEVKKTFNIQILQIRINLEEDENKKQKFIGRVKFLGGKKNK</sequence>
<dbReference type="Proteomes" id="UP000014984">
    <property type="component" value="Chromosome"/>
</dbReference>
<name>S5LTP5_9MOLU</name>
<dbReference type="OrthoDB" id="389185at2"/>
<evidence type="ECO:0000313" key="1">
    <source>
        <dbReference type="EMBL" id="AGR41084.1"/>
    </source>
</evidence>
<dbReference type="HOGENOM" id="CLU_1642674_0_0_14"/>
<protein>
    <submittedName>
        <fullName evidence="1">Uncharacterized protein</fullName>
    </submittedName>
</protein>
<accession>S5LTP5</accession>
<dbReference type="STRING" id="1276220.STAIW_v1c04380"/>
<reference evidence="1 2" key="1">
    <citation type="journal article" date="2013" name="Genome Biol. Evol.">
        <title>Comparison of metabolic capacities and inference of gene content evolution in mosquito-associated Spiroplasma diminutum and S. taiwanense.</title>
        <authorList>
            <person name="Lo W.S."/>
            <person name="Ku C."/>
            <person name="Chen L.L."/>
            <person name="Chang T.H."/>
            <person name="Kuo C.H."/>
        </authorList>
    </citation>
    <scope>NUCLEOTIDE SEQUENCE [LARGE SCALE GENOMIC DNA]</scope>
    <source>
        <strain evidence="1">CT-1</strain>
    </source>
</reference>
<gene>
    <name evidence="1" type="ORF">STAIW_v1c04380</name>
</gene>
<dbReference type="RefSeq" id="WP_020834223.1">
    <property type="nucleotide sequence ID" value="NC_021846.1"/>
</dbReference>
<dbReference type="PATRIC" id="fig|1276220.3.peg.444"/>
<proteinExistence type="predicted"/>
<dbReference type="EMBL" id="CP005074">
    <property type="protein sequence ID" value="AGR41084.1"/>
    <property type="molecule type" value="Genomic_DNA"/>
</dbReference>
<evidence type="ECO:0000313" key="2">
    <source>
        <dbReference type="Proteomes" id="UP000014984"/>
    </source>
</evidence>